<evidence type="ECO:0000313" key="3">
    <source>
        <dbReference type="Proteomes" id="UP001174839"/>
    </source>
</evidence>
<keyword evidence="3" id="KW-1185">Reference proteome</keyword>
<dbReference type="Proteomes" id="UP001174839">
    <property type="component" value="Unassembled WGS sequence"/>
</dbReference>
<name>A0ABT7WFU4_9FLAO</name>
<evidence type="ECO:0000256" key="1">
    <source>
        <dbReference type="SAM" id="Phobius"/>
    </source>
</evidence>
<dbReference type="EMBL" id="JAUDUY010000004">
    <property type="protein sequence ID" value="MDM9631792.1"/>
    <property type="molecule type" value="Genomic_DNA"/>
</dbReference>
<reference evidence="2" key="1">
    <citation type="submission" date="2023-06" db="EMBL/GenBank/DDBJ databases">
        <title>Robiginitalea aurantiacus sp. nov. and Algoriphagus sediminis sp. nov., isolated from coastal sediment.</title>
        <authorList>
            <person name="Zhou Z.Y."/>
            <person name="An J."/>
            <person name="Jia Y.W."/>
            <person name="Du Z.J."/>
        </authorList>
    </citation>
    <scope>NUCLEOTIDE SEQUENCE</scope>
    <source>
        <strain evidence="2">M39</strain>
    </source>
</reference>
<proteinExistence type="predicted"/>
<evidence type="ECO:0000313" key="2">
    <source>
        <dbReference type="EMBL" id="MDM9631792.1"/>
    </source>
</evidence>
<organism evidence="2 3">
    <name type="scientific">Robiginitalea aurantiaca</name>
    <dbReference type="NCBI Taxonomy" id="3056915"/>
    <lineage>
        <taxon>Bacteria</taxon>
        <taxon>Pseudomonadati</taxon>
        <taxon>Bacteroidota</taxon>
        <taxon>Flavobacteriia</taxon>
        <taxon>Flavobacteriales</taxon>
        <taxon>Flavobacteriaceae</taxon>
        <taxon>Robiginitalea</taxon>
    </lineage>
</organism>
<comment type="caution">
    <text evidence="2">The sequence shown here is derived from an EMBL/GenBank/DDBJ whole genome shotgun (WGS) entry which is preliminary data.</text>
</comment>
<dbReference type="RefSeq" id="WP_289725156.1">
    <property type="nucleotide sequence ID" value="NZ_JAUDUY010000004.1"/>
</dbReference>
<feature type="transmembrane region" description="Helical" evidence="1">
    <location>
        <begin position="38"/>
        <end position="57"/>
    </location>
</feature>
<accession>A0ABT7WFU4</accession>
<keyword evidence="1" id="KW-0812">Transmembrane</keyword>
<gene>
    <name evidence="2" type="ORF">QU605_09935</name>
</gene>
<keyword evidence="1" id="KW-0472">Membrane</keyword>
<feature type="transmembrane region" description="Helical" evidence="1">
    <location>
        <begin position="6"/>
        <end position="26"/>
    </location>
</feature>
<dbReference type="PANTHER" id="PTHR37947">
    <property type="entry name" value="BLL2462 PROTEIN"/>
    <property type="match status" value="1"/>
</dbReference>
<sequence>MTLENVLWIALSAALAFGLAWFSYFYKSGKTPYRYLLASLRFLGILGALLLLVPLQLEKNTVTTQPHRLMLLLDNSASAGRSPSREELLSVRDFFREDTDLSQRFDLETYTFGGGVRPSDTLDFSEKRTDISAAIQTLSKAHLDGNSSLVLVTDGIQNQGKGITPSASGSTTVFPIVVGDTTAYRDIRIDGLNANRYAFLRNQYPIEILISYRGAEPVNTNIVLRDNGKQVYGSTLRMSAGRATERISVLLTAEEVGFHSLTAEVSALENERNTRNNRLTTGIEIIDETTRVRIVSNRSHPDIGALTRSIEANEQRQVSFIKPEEVPAYATETDIWIFYQPDPSFRRAYETIANSRKPLLTIAGDLANWNFLNSVQTAFRLEDSGPSEELLPVSNAAFAYFDASEWDVSGYPPLSGDLGEYLILQPNEELLGQRVRGVALNQPLMALLKGSDRREAVIFGSGIWKWRMHSFKRDANFENFDALFSKIWLFLGAGKESERLNLEYESLLDGQQAAVIRARFFDEALRFDPTARLRLDLKDSTGTVMNSFPMALARGEYQADISNLPPGTYAFDVQVLDTDYRRSGQFRMQEFDLENQQVRSDPESLMALAESSGGGLYYPSQLNDLKDSLMTSERFRPISRTQRNVVSLIDFRWLLGFVVATLGIEWFIRKYNGLL</sequence>
<dbReference type="PANTHER" id="PTHR37947:SF1">
    <property type="entry name" value="BLL2462 PROTEIN"/>
    <property type="match status" value="1"/>
</dbReference>
<keyword evidence="1" id="KW-1133">Transmembrane helix</keyword>
<protein>
    <submittedName>
        <fullName evidence="2">VWA domain-containing protein</fullName>
    </submittedName>
</protein>